<sequence length="189" mass="22203">MIKKTKTMVKVGITILATAIILLGVGAIYIHDNLSTYFIYYAKHIPHAEGTNPEMVFILDHLDDMEESSIKGLRYDTDGHNSIIKDSSYILRQSYGDDKMGYEVGFLQGYNSEYYRTYQFDKSGKFYSYYYQKADVWKDVYDKSDIRKQEAQRYVDEVINPIVEKMEVKPKINLQWLFNQKYQKRFSGA</sequence>
<evidence type="ECO:0000313" key="1">
    <source>
        <dbReference type="EMBL" id="SDL75752.1"/>
    </source>
</evidence>
<proteinExistence type="predicted"/>
<name>A0A1G9MN98_STREI</name>
<dbReference type="AlphaFoldDB" id="A0A1G9MN98"/>
<protein>
    <submittedName>
        <fullName evidence="1">Uncharacterized protein</fullName>
    </submittedName>
</protein>
<dbReference type="EMBL" id="FNGX01000005">
    <property type="protein sequence ID" value="SDL75752.1"/>
    <property type="molecule type" value="Genomic_DNA"/>
</dbReference>
<dbReference type="OrthoDB" id="2097272at2"/>
<gene>
    <name evidence="1" type="ORF">SAMN05216400_1519</name>
</gene>
<organism evidence="1 2">
    <name type="scientific">Streptococcus equinus</name>
    <name type="common">Streptococcus bovis</name>
    <dbReference type="NCBI Taxonomy" id="1335"/>
    <lineage>
        <taxon>Bacteria</taxon>
        <taxon>Bacillati</taxon>
        <taxon>Bacillota</taxon>
        <taxon>Bacilli</taxon>
        <taxon>Lactobacillales</taxon>
        <taxon>Streptococcaceae</taxon>
        <taxon>Streptococcus</taxon>
    </lineage>
</organism>
<reference evidence="1 2" key="1">
    <citation type="submission" date="2016-10" db="EMBL/GenBank/DDBJ databases">
        <authorList>
            <person name="de Groot N.N."/>
        </authorList>
    </citation>
    <scope>NUCLEOTIDE SEQUENCE [LARGE SCALE GENOMIC DNA]</scope>
    <source>
        <strain evidence="1 2">Sb09</strain>
    </source>
</reference>
<accession>A0A1G9MN98</accession>
<dbReference type="RefSeq" id="WP_074567092.1">
    <property type="nucleotide sequence ID" value="NZ_FNGX01000005.1"/>
</dbReference>
<dbReference type="Proteomes" id="UP000183162">
    <property type="component" value="Unassembled WGS sequence"/>
</dbReference>
<evidence type="ECO:0000313" key="2">
    <source>
        <dbReference type="Proteomes" id="UP000183162"/>
    </source>
</evidence>